<dbReference type="InterPro" id="IPR014729">
    <property type="entry name" value="Rossmann-like_a/b/a_fold"/>
</dbReference>
<feature type="domain" description="Fe/B12 periplasmic-binding" evidence="1">
    <location>
        <begin position="26"/>
        <end position="291"/>
    </location>
</feature>
<dbReference type="Pfam" id="PF01497">
    <property type="entry name" value="Peripla_BP_2"/>
    <property type="match status" value="2"/>
</dbReference>
<dbReference type="Gene3D" id="3.40.50.1980">
    <property type="entry name" value="Nitrogenase molybdenum iron protein domain"/>
    <property type="match status" value="4"/>
</dbReference>
<accession>A0A7R9XVV7</accession>
<protein>
    <recommendedName>
        <fullName evidence="1">Fe/B12 periplasmic-binding domain-containing protein</fullName>
    </recommendedName>
</protein>
<dbReference type="GO" id="GO:0004066">
    <property type="term" value="F:asparagine synthase (glutamine-hydrolyzing) activity"/>
    <property type="evidence" value="ECO:0007669"/>
    <property type="project" value="InterPro"/>
</dbReference>
<dbReference type="SUPFAM" id="SSF52402">
    <property type="entry name" value="Adenine nucleotide alpha hydrolases-like"/>
    <property type="match status" value="1"/>
</dbReference>
<dbReference type="SUPFAM" id="SSF53807">
    <property type="entry name" value="Helical backbone' metal receptor"/>
    <property type="match status" value="2"/>
</dbReference>
<dbReference type="AlphaFoldDB" id="A0A7R9XVV7"/>
<dbReference type="InterPro" id="IPR001962">
    <property type="entry name" value="Asn_synthase"/>
</dbReference>
<proteinExistence type="predicted"/>
<dbReference type="InterPro" id="IPR051030">
    <property type="entry name" value="Vitamin_B12-ABC_binding"/>
</dbReference>
<gene>
    <name evidence="2" type="ORF">PCOL08062_LOCUS1601</name>
</gene>
<dbReference type="CDD" id="cd00636">
    <property type="entry name" value="TroA-like"/>
    <property type="match status" value="1"/>
</dbReference>
<name>A0A7R9XVV7_9VIRI</name>
<dbReference type="GO" id="GO:0006529">
    <property type="term" value="P:asparagine biosynthetic process"/>
    <property type="evidence" value="ECO:0007669"/>
    <property type="project" value="InterPro"/>
</dbReference>
<sequence>MGLEATAPTSTLPIAVLEAQGPPRPRVVSLSTTHTALLACHLDAGGVLVGVDTFSARDARCGPHVAGLPTFDPWAPDADAIAALRPDLVIVSYQVTADAMAAAKLSGANFETLHLPCPEGEGAIEQAYAQWRRMADITGAPWRGERLECDARARLREAKERVERAPGFAGSSCVLEFDPAGPYLGKSTSLVGSLLKTVGMLDNLADALASDSSYPHVAQADLETMDPTFYIVLHEGGPSVPQRVAERGRSMRCLDSGRVVRAFSPDAASQWTPDVVGLVESILAQLTYGPPPPGHTPPRTVCFLGAATEIVCELGLASALVGRSHECKEPASVCAALPQVSSPAFNAHCASPDIPRAGEELLKAGLARYEVDVEALAALAPELLVVQDACSVCAVTSADLERAAADHLGGCRILSLKPLVLDDVLDAPRSIGAAIGAADAGIALADSLRRRVEAVRTATSALSEPPVRAACLQWCSPLMGAGYWVPEMLAAAGAVSVTGEPGGGTPMITLDALVEEDPDVVVVMCCGYTLERALQDFSQYLADDPRWGSLRAVQAGRAFVADGDRFFNNSGPSVARSVELLAEMCYPGTFGDGGMVAGAYVALRDRGAAARRRQYPGQLVAAPRGGLSAETMATSCRSALIESMREAAARHPRAVVLLSGGVDTAAALEANASLPPSEAMELSSAVTVFASEAATDRPYAPLVAERHGLRHVVLDVRLDAVLEVIPACVRALETFDGMELRNAAAVMLGLREAKRLGATAVLTGDGADELLGGYSFVWGTDEPAWSQKRRDMASSMAFTTHALAAKLGMAAESPFLTSLFIRWALDRTSKRECVGEREVELSPTSGRVRHATGKLCLRDAFPESPSAWRRKDPIQLGSGSEGLPALLQSRTSEAEFEASRARALKEDGVRLRDAESLYYFEVFKSAFPGGLPGVERPGAGAPGACVACGYLLPPGANNFCRVCGEWPATGSGG</sequence>
<feature type="domain" description="Fe/B12 periplasmic-binding" evidence="1">
    <location>
        <begin position="299"/>
        <end position="589"/>
    </location>
</feature>
<dbReference type="PROSITE" id="PS50983">
    <property type="entry name" value="FE_B12_PBP"/>
    <property type="match status" value="2"/>
</dbReference>
<reference evidence="2" key="1">
    <citation type="submission" date="2021-01" db="EMBL/GenBank/DDBJ databases">
        <authorList>
            <person name="Corre E."/>
            <person name="Pelletier E."/>
            <person name="Niang G."/>
            <person name="Scheremetjew M."/>
            <person name="Finn R."/>
            <person name="Kale V."/>
            <person name="Holt S."/>
            <person name="Cochrane G."/>
            <person name="Meng A."/>
            <person name="Brown T."/>
            <person name="Cohen L."/>
        </authorList>
    </citation>
    <scope>NUCLEOTIDE SEQUENCE</scope>
    <source>
        <strain evidence="2">CCMP1413</strain>
    </source>
</reference>
<organism evidence="2">
    <name type="scientific">Prasinoderma coloniale</name>
    <dbReference type="NCBI Taxonomy" id="156133"/>
    <lineage>
        <taxon>Eukaryota</taxon>
        <taxon>Viridiplantae</taxon>
        <taxon>Prasinodermophyta</taxon>
        <taxon>Prasinodermophyceae</taxon>
        <taxon>Prasinodermales</taxon>
        <taxon>Prasinodermaceae</taxon>
        <taxon>Prasinoderma</taxon>
    </lineage>
</organism>
<dbReference type="EMBL" id="HBDZ01001999">
    <property type="protein sequence ID" value="CAD8230613.1"/>
    <property type="molecule type" value="Transcribed_RNA"/>
</dbReference>
<dbReference type="PANTHER" id="PTHR42860:SF1">
    <property type="entry name" value="VITAMIN B12-BINDING PROTEIN"/>
    <property type="match status" value="1"/>
</dbReference>
<dbReference type="PANTHER" id="PTHR42860">
    <property type="entry name" value="VITAMIN B12-BINDING PROTEIN"/>
    <property type="match status" value="1"/>
</dbReference>
<dbReference type="CDD" id="cd01991">
    <property type="entry name" value="Asn_synthase_B_C"/>
    <property type="match status" value="1"/>
</dbReference>
<dbReference type="Pfam" id="PF00733">
    <property type="entry name" value="Asn_synthase"/>
    <property type="match status" value="1"/>
</dbReference>
<dbReference type="InterPro" id="IPR002491">
    <property type="entry name" value="ABC_transptr_periplasmic_BD"/>
</dbReference>
<evidence type="ECO:0000259" key="1">
    <source>
        <dbReference type="PROSITE" id="PS50983"/>
    </source>
</evidence>
<evidence type="ECO:0000313" key="2">
    <source>
        <dbReference type="EMBL" id="CAD8230613.1"/>
    </source>
</evidence>
<dbReference type="Gene3D" id="3.40.50.620">
    <property type="entry name" value="HUPs"/>
    <property type="match status" value="1"/>
</dbReference>